<dbReference type="Proteomes" id="UP000274556">
    <property type="component" value="Unassembled WGS sequence"/>
</dbReference>
<accession>A0A495VFE7</accession>
<organism evidence="4 5">
    <name type="scientific">Thiocapsa rosea</name>
    <dbReference type="NCBI Taxonomy" id="69360"/>
    <lineage>
        <taxon>Bacteria</taxon>
        <taxon>Pseudomonadati</taxon>
        <taxon>Pseudomonadota</taxon>
        <taxon>Gammaproteobacteria</taxon>
        <taxon>Chromatiales</taxon>
        <taxon>Chromatiaceae</taxon>
        <taxon>Thiocapsa</taxon>
    </lineage>
</organism>
<keyword evidence="2" id="KW-0472">Membrane</keyword>
<comment type="caution">
    <text evidence="4">The sequence shown here is derived from an EMBL/GenBank/DDBJ whole genome shotgun (WGS) entry which is preliminary data.</text>
</comment>
<feature type="region of interest" description="Disordered" evidence="1">
    <location>
        <begin position="179"/>
        <end position="220"/>
    </location>
</feature>
<evidence type="ECO:0000313" key="4">
    <source>
        <dbReference type="EMBL" id="RKT47313.1"/>
    </source>
</evidence>
<evidence type="ECO:0000256" key="1">
    <source>
        <dbReference type="SAM" id="MobiDB-lite"/>
    </source>
</evidence>
<evidence type="ECO:0000256" key="2">
    <source>
        <dbReference type="SAM" id="Phobius"/>
    </source>
</evidence>
<feature type="region of interest" description="Disordered" evidence="1">
    <location>
        <begin position="341"/>
        <end position="361"/>
    </location>
</feature>
<feature type="chain" id="PRO_5019742506" evidence="3">
    <location>
        <begin position="33"/>
        <end position="433"/>
    </location>
</feature>
<dbReference type="AlphaFoldDB" id="A0A495VFE7"/>
<feature type="transmembrane region" description="Helical" evidence="2">
    <location>
        <begin position="280"/>
        <end position="303"/>
    </location>
</feature>
<protein>
    <submittedName>
        <fullName evidence="4">Uncharacterized protein</fullName>
    </submittedName>
</protein>
<name>A0A495VFE7_9GAMM</name>
<sequence>MDDGMTIRRFGQLPTALVCALLGTLFSALADAACLDIDAASSPCRYPAGDAWCARNDGVNLYAYLDGCVDEGQLTQSETPARARVRSAPGDPVAVWDCAKARTPVERLICANPDIRAQDARMGVLYTELQALGLSPERMQKAWLRNERAACGDADCLRALYSERLRYFESLVRPSDAARETVQVASEPDPVASIAGAPTPETEVDPNPELPLAGEPASTDAWATSPEATALTDDFVAFLPELPQPELPSAFSGYDPAVGGVPVSSNGDPGHPDHRSSPSWMGAGLLVWGAAALILASALFAWLRRSRIRSAVVVSRDRIAMLIRGLRTVSAGRLAQMRRRRAPVRVRTPRPASARVAEEASRPADCRLPEEILARLHALARPREPLSSVVARAVAALETASDPSRETGVVSRMEALEARLADLEGRRSTPKHP</sequence>
<keyword evidence="2" id="KW-0812">Transmembrane</keyword>
<dbReference type="EMBL" id="RBXL01000001">
    <property type="protein sequence ID" value="RKT47313.1"/>
    <property type="molecule type" value="Genomic_DNA"/>
</dbReference>
<keyword evidence="5" id="KW-1185">Reference proteome</keyword>
<keyword evidence="3" id="KW-0732">Signal</keyword>
<keyword evidence="2" id="KW-1133">Transmembrane helix</keyword>
<reference evidence="4 5" key="1">
    <citation type="submission" date="2018-10" db="EMBL/GenBank/DDBJ databases">
        <title>Genomic Encyclopedia of Archaeal and Bacterial Type Strains, Phase II (KMG-II): from individual species to whole genera.</title>
        <authorList>
            <person name="Goeker M."/>
        </authorList>
    </citation>
    <scope>NUCLEOTIDE SEQUENCE [LARGE SCALE GENOMIC DNA]</scope>
    <source>
        <strain evidence="4 5">DSM 235</strain>
    </source>
</reference>
<evidence type="ECO:0000256" key="3">
    <source>
        <dbReference type="SAM" id="SignalP"/>
    </source>
</evidence>
<gene>
    <name evidence="4" type="ORF">BDD21_4878</name>
</gene>
<feature type="signal peptide" evidence="3">
    <location>
        <begin position="1"/>
        <end position="32"/>
    </location>
</feature>
<proteinExistence type="predicted"/>
<evidence type="ECO:0000313" key="5">
    <source>
        <dbReference type="Proteomes" id="UP000274556"/>
    </source>
</evidence>